<dbReference type="Proteomes" id="UP000004959">
    <property type="component" value="Chromosome"/>
</dbReference>
<dbReference type="RefSeq" id="WP_007745786.1">
    <property type="nucleotide sequence ID" value="NZ_CM001398.1"/>
</dbReference>
<dbReference type="STRING" id="336988.NT96_05225"/>
<accession>G9WFC5</accession>
<comment type="caution">
    <text evidence="2">The sequence shown here is derived from an EMBL/GenBank/DDBJ whole genome shotgun (WGS) entry which is preliminary data.</text>
</comment>
<evidence type="ECO:0000313" key="2">
    <source>
        <dbReference type="EMBL" id="EHN59082.1"/>
    </source>
</evidence>
<dbReference type="Pfam" id="PF03235">
    <property type="entry name" value="GmrSD_N"/>
    <property type="match status" value="1"/>
</dbReference>
<dbReference type="AlphaFoldDB" id="G9WFC5"/>
<keyword evidence="3" id="KW-1185">Reference proteome</keyword>
<organism evidence="2 3">
    <name type="scientific">Oenococcus kitaharae DSM 17330</name>
    <dbReference type="NCBI Taxonomy" id="1045004"/>
    <lineage>
        <taxon>Bacteria</taxon>
        <taxon>Bacillati</taxon>
        <taxon>Bacillota</taxon>
        <taxon>Bacilli</taxon>
        <taxon>Lactobacillales</taxon>
        <taxon>Lactobacillaceae</taxon>
        <taxon>Oenococcus</taxon>
    </lineage>
</organism>
<protein>
    <recommendedName>
        <fullName evidence="1">GmrSD restriction endonucleases N-terminal domain-containing protein</fullName>
    </recommendedName>
</protein>
<evidence type="ECO:0000313" key="3">
    <source>
        <dbReference type="Proteomes" id="UP000004959"/>
    </source>
</evidence>
<dbReference type="PANTHER" id="PTHR35149">
    <property type="entry name" value="SLL5132 PROTEIN"/>
    <property type="match status" value="1"/>
</dbReference>
<dbReference type="HOGENOM" id="CLU_011736_6_1_9"/>
<dbReference type="EMBL" id="AFVZ01000001">
    <property type="protein sequence ID" value="EHN59082.1"/>
    <property type="molecule type" value="Genomic_DNA"/>
</dbReference>
<dbReference type="PATRIC" id="fig|1045004.4.peg.978"/>
<sequence>MKNFASIPQPSQSVLGELFEHNNFIIPRYQRDYAWEDNQLLDLWSDLFEVVQDRQDNHFFGQIVTFKNDSQGEFSQEVIDGQQRLTTSCILMAVIRDIADNMYKKNFVGKNLNIEAGDALRDIKRDVDKSLRGTKHGDAPSLVLQQNEALENGINDFFYGLIHSRRALSLTKKSSPIKMMDNAYDFFFQKITNKLNEDSTLDARIELLQTIYETFVSNFYVVMITAPSRKDAFTIFETLNSRGKDLKASDIIKNHLLSQMDQGNMELSSKVWNAIAKKLSNDGDRITRFIRTYWASKNSLVSERQLYRSISKYITLSNDCKRFLNDLSSLSNVYDVLENPTDGKFNINFFKKRELYWRLDILNRMGVKLYYPIILSMYHSHYSESDMLIVVNKIISVFMRHRAIMEKGTNILETGFANLAIKIWKSNNLSVDEIVQELRNNLLPSDEDAKTNFMVLKKEGGLRGSKKWSLAYILAELYQTSFHDFENQDQSTLYNDVFAQDFFELAQIDEKNVSDDYRTRIGNWTIVEKGLRSSRGNQNDGMYSILSKSSLKANQEICKIIQTTGWDDQQVKNRQIALANVVNVTWI</sequence>
<name>G9WFC5_9LACO</name>
<dbReference type="eggNOG" id="COG1479">
    <property type="taxonomic scope" value="Bacteria"/>
</dbReference>
<dbReference type="OrthoDB" id="9806388at2"/>
<dbReference type="PANTHER" id="PTHR35149:SF1">
    <property type="entry name" value="DUF5655 DOMAIN-CONTAINING PROTEIN"/>
    <property type="match status" value="1"/>
</dbReference>
<dbReference type="InterPro" id="IPR004919">
    <property type="entry name" value="GmrSD_N"/>
</dbReference>
<proteinExistence type="predicted"/>
<gene>
    <name evidence="2" type="ORF">OKIT_0979</name>
</gene>
<evidence type="ECO:0000259" key="1">
    <source>
        <dbReference type="Pfam" id="PF03235"/>
    </source>
</evidence>
<reference evidence="2 3" key="1">
    <citation type="journal article" date="2012" name="PLoS ONE">
        <title>Functional divergence in the genus oenococcus as predicted by genome sequencing of the newly-described species, Oenococcus kitaharae.</title>
        <authorList>
            <person name="Borneman A.R."/>
            <person name="McCarthy J.M."/>
            <person name="Chambers P.J."/>
            <person name="Bartowsky E.J."/>
        </authorList>
    </citation>
    <scope>NUCLEOTIDE SEQUENCE [LARGE SCALE GENOMIC DNA]</scope>
    <source>
        <strain evidence="3">DSM17330</strain>
    </source>
</reference>
<feature type="domain" description="GmrSD restriction endonucleases N-terminal" evidence="1">
    <location>
        <begin position="16"/>
        <end position="257"/>
    </location>
</feature>